<evidence type="ECO:0000313" key="2">
    <source>
        <dbReference type="Proteomes" id="UP000607197"/>
    </source>
</evidence>
<reference evidence="1" key="2">
    <citation type="submission" date="2020-09" db="EMBL/GenBank/DDBJ databases">
        <authorList>
            <person name="Sun Q."/>
            <person name="Ohkuma M."/>
        </authorList>
    </citation>
    <scope>NUCLEOTIDE SEQUENCE</scope>
    <source>
        <strain evidence="1">JCM 19596</strain>
    </source>
</reference>
<dbReference type="OrthoDB" id="176960at2157"/>
<sequence>MARTVVVAGVGPGLGASLARKFSNEGCDVASFARTEEYIGELAEDLDGPGDGLAVPVDLREPEEVRQAFDTVRGFFGSIDVLVYNASSASWRGLMDTTEDEFENAWKVNQRGAFVCAQEAVGDMRDEDGGTVIFTGATSAVRSRGGAISFTAGKFGARGMAMDIAQEYGDEGVHAAHVVVDGQIDNPRTRDHHPDRDDDTFLDPDDIADTYCHLVEQDASTQAFEVHLTNGPQTTEFL</sequence>
<dbReference type="RefSeq" id="WP_188979957.1">
    <property type="nucleotide sequence ID" value="NZ_BMPG01000004.1"/>
</dbReference>
<protein>
    <submittedName>
        <fullName evidence="1">Glucose 1-dehydrogenase</fullName>
    </submittedName>
</protein>
<evidence type="ECO:0000313" key="1">
    <source>
        <dbReference type="EMBL" id="GGL68132.1"/>
    </source>
</evidence>
<proteinExistence type="predicted"/>
<dbReference type="EMBL" id="BMPG01000004">
    <property type="protein sequence ID" value="GGL68132.1"/>
    <property type="molecule type" value="Genomic_DNA"/>
</dbReference>
<reference evidence="1" key="1">
    <citation type="journal article" date="2014" name="Int. J. Syst. Evol. Microbiol.">
        <title>Complete genome sequence of Corynebacterium casei LMG S-19264T (=DSM 44701T), isolated from a smear-ripened cheese.</title>
        <authorList>
            <consortium name="US DOE Joint Genome Institute (JGI-PGF)"/>
            <person name="Walter F."/>
            <person name="Albersmeier A."/>
            <person name="Kalinowski J."/>
            <person name="Ruckert C."/>
        </authorList>
    </citation>
    <scope>NUCLEOTIDE SEQUENCE</scope>
    <source>
        <strain evidence="1">JCM 19596</strain>
    </source>
</reference>
<dbReference type="PRINTS" id="PR00081">
    <property type="entry name" value="GDHRDH"/>
</dbReference>
<gene>
    <name evidence="1" type="ORF">GCM10009039_27680</name>
</gene>
<dbReference type="InterPro" id="IPR002347">
    <property type="entry name" value="SDR_fam"/>
</dbReference>
<accession>A0A830F6H8</accession>
<organism evidence="1 2">
    <name type="scientific">Halocalculus aciditolerans</name>
    <dbReference type="NCBI Taxonomy" id="1383812"/>
    <lineage>
        <taxon>Archaea</taxon>
        <taxon>Methanobacteriati</taxon>
        <taxon>Methanobacteriota</taxon>
        <taxon>Stenosarchaea group</taxon>
        <taxon>Halobacteria</taxon>
        <taxon>Halobacteriales</taxon>
        <taxon>Halobacteriaceae</taxon>
        <taxon>Halocalculus</taxon>
    </lineage>
</organism>
<name>A0A830F6H8_9EURY</name>
<dbReference type="Pfam" id="PF00106">
    <property type="entry name" value="adh_short"/>
    <property type="match status" value="1"/>
</dbReference>
<dbReference type="PANTHER" id="PTHR43431:SF7">
    <property type="entry name" value="OXIDOREDUCTASE, SHORT CHAIN DEHYDROGENASE_REDUCTASE FAMILY (AFU_ORTHOLOGUE AFUA_5G14000)"/>
    <property type="match status" value="1"/>
</dbReference>
<dbReference type="PANTHER" id="PTHR43431">
    <property type="entry name" value="OXIDOREDUCTASE, SHORT CHAIN DEHYDROGENASE/REDUCTASE FAMILY (AFU_ORTHOLOGUE AFUA_5G14000)"/>
    <property type="match status" value="1"/>
</dbReference>
<dbReference type="AlphaFoldDB" id="A0A830F6H8"/>
<dbReference type="Gene3D" id="3.40.50.720">
    <property type="entry name" value="NAD(P)-binding Rossmann-like Domain"/>
    <property type="match status" value="1"/>
</dbReference>
<comment type="caution">
    <text evidence="1">The sequence shown here is derived from an EMBL/GenBank/DDBJ whole genome shotgun (WGS) entry which is preliminary data.</text>
</comment>
<dbReference type="InterPro" id="IPR036291">
    <property type="entry name" value="NAD(P)-bd_dom_sf"/>
</dbReference>
<dbReference type="SUPFAM" id="SSF51735">
    <property type="entry name" value="NAD(P)-binding Rossmann-fold domains"/>
    <property type="match status" value="1"/>
</dbReference>
<dbReference type="Proteomes" id="UP000607197">
    <property type="component" value="Unassembled WGS sequence"/>
</dbReference>
<keyword evidence="2" id="KW-1185">Reference proteome</keyword>